<keyword evidence="2" id="KW-1185">Reference proteome</keyword>
<dbReference type="Proteomes" id="UP000001692">
    <property type="component" value="Plasmid pRALTA"/>
</dbReference>
<reference evidence="1 2" key="1">
    <citation type="journal article" date="2008" name="Genome Res.">
        <title>Genome sequence of the beta-rhizobium Cupriavidus taiwanensis and comparative genomics of rhizobia.</title>
        <authorList>
            <person name="Amadou C."/>
            <person name="Pascal G."/>
            <person name="Mangenot S."/>
            <person name="Glew M."/>
            <person name="Bontemps C."/>
            <person name="Capela D."/>
            <person name="Carrere S."/>
            <person name="Cruveiller S."/>
            <person name="Dossat C."/>
            <person name="Lajus A."/>
            <person name="Marchetti M."/>
            <person name="Poinsot V."/>
            <person name="Rouy Z."/>
            <person name="Servin B."/>
            <person name="Saad M."/>
            <person name="Schenowitz C."/>
            <person name="Barbe V."/>
            <person name="Batut J."/>
            <person name="Medigue C."/>
            <person name="Masson-Boivin C."/>
        </authorList>
    </citation>
    <scope>NUCLEOTIDE SEQUENCE [LARGE SCALE GENOMIC DNA]</scope>
    <source>
        <strain evidence="2">DSM 17343 / BCRC 17206 / CCUG 44338 / CIP 107171 / LMG 19424 / R1</strain>
    </source>
</reference>
<proteinExistence type="predicted"/>
<protein>
    <submittedName>
        <fullName evidence="1">Uncharacterized protein</fullName>
    </submittedName>
</protein>
<dbReference type="HOGENOM" id="CLU_2616067_0_0_4"/>
<geneLocation type="plasmid" evidence="1 2">
    <name>pRALTA</name>
</geneLocation>
<dbReference type="BioCyc" id="CTAI977880:RALTA_RS29720-MONOMER"/>
<dbReference type="EMBL" id="CU633751">
    <property type="protein sequence ID" value="CAP64044.1"/>
    <property type="molecule type" value="Genomic_DNA"/>
</dbReference>
<gene>
    <name evidence="1" type="ordered locus">pRALTA_0389</name>
</gene>
<dbReference type="KEGG" id="cti:pRALTA_0389"/>
<keyword evidence="1" id="KW-0614">Plasmid</keyword>
<sequence length="78" mass="8799">MAKQRLSRPRGLFSRTSRMYDDSPYVVTMDFQKKHKVFYITAGHGVCRSVLRNCPMASVKLPNTSLFHTGCASLNDSS</sequence>
<dbReference type="AlphaFoldDB" id="B2AIZ4"/>
<evidence type="ECO:0000313" key="1">
    <source>
        <dbReference type="EMBL" id="CAP64044.1"/>
    </source>
</evidence>
<organism evidence="1 2">
    <name type="scientific">Cupriavidus taiwanensis (strain DSM 17343 / BCRC 17206 / CCUG 44338 / CIP 107171 / LMG 19424 / R1)</name>
    <name type="common">Ralstonia taiwanensis (strain LMG 19424)</name>
    <dbReference type="NCBI Taxonomy" id="977880"/>
    <lineage>
        <taxon>Bacteria</taxon>
        <taxon>Pseudomonadati</taxon>
        <taxon>Pseudomonadota</taxon>
        <taxon>Betaproteobacteria</taxon>
        <taxon>Burkholderiales</taxon>
        <taxon>Burkholderiaceae</taxon>
        <taxon>Cupriavidus</taxon>
    </lineage>
</organism>
<name>B2AIZ4_CUPTR</name>
<evidence type="ECO:0000313" key="2">
    <source>
        <dbReference type="Proteomes" id="UP000001692"/>
    </source>
</evidence>
<accession>B2AIZ4</accession>